<evidence type="ECO:0000256" key="1">
    <source>
        <dbReference type="SAM" id="MobiDB-lite"/>
    </source>
</evidence>
<feature type="region of interest" description="Disordered" evidence="1">
    <location>
        <begin position="176"/>
        <end position="209"/>
    </location>
</feature>
<protein>
    <submittedName>
        <fullName evidence="3">Uncharacterized protein</fullName>
    </submittedName>
</protein>
<evidence type="ECO:0000313" key="3">
    <source>
        <dbReference type="EMBL" id="KAF4977126.1"/>
    </source>
</evidence>
<keyword evidence="2" id="KW-0812">Transmembrane</keyword>
<keyword evidence="4" id="KW-1185">Reference proteome</keyword>
<dbReference type="AlphaFoldDB" id="A0A8H4UI65"/>
<feature type="region of interest" description="Disordered" evidence="1">
    <location>
        <begin position="142"/>
        <end position="163"/>
    </location>
</feature>
<proteinExistence type="predicted"/>
<comment type="caution">
    <text evidence="3">The sequence shown here is derived from an EMBL/GenBank/DDBJ whole genome shotgun (WGS) entry which is preliminary data.</text>
</comment>
<dbReference type="OrthoDB" id="5089074at2759"/>
<organism evidence="3 4">
    <name type="scientific">Fusarium zealandicum</name>
    <dbReference type="NCBI Taxonomy" id="1053134"/>
    <lineage>
        <taxon>Eukaryota</taxon>
        <taxon>Fungi</taxon>
        <taxon>Dikarya</taxon>
        <taxon>Ascomycota</taxon>
        <taxon>Pezizomycotina</taxon>
        <taxon>Sordariomycetes</taxon>
        <taxon>Hypocreomycetidae</taxon>
        <taxon>Hypocreales</taxon>
        <taxon>Nectriaceae</taxon>
        <taxon>Fusarium</taxon>
        <taxon>Fusarium staphyleae species complex</taxon>
    </lineage>
</organism>
<feature type="compositionally biased region" description="Polar residues" evidence="1">
    <location>
        <begin position="144"/>
        <end position="156"/>
    </location>
</feature>
<reference evidence="3" key="2">
    <citation type="submission" date="2020-05" db="EMBL/GenBank/DDBJ databases">
        <authorList>
            <person name="Kim H.-S."/>
            <person name="Proctor R.H."/>
            <person name="Brown D.W."/>
        </authorList>
    </citation>
    <scope>NUCLEOTIDE SEQUENCE</scope>
    <source>
        <strain evidence="3">NRRL 22465</strain>
    </source>
</reference>
<reference evidence="3" key="1">
    <citation type="journal article" date="2020" name="BMC Genomics">
        <title>Correction to: Identification and distribution of gene clusters required for synthesis of sphingolipid metabolism inhibitors in diverse species of the filamentous fungus Fusarium.</title>
        <authorList>
            <person name="Kim H.S."/>
            <person name="Lohmar J.M."/>
            <person name="Busman M."/>
            <person name="Brown D.W."/>
            <person name="Naumann T.A."/>
            <person name="Divon H.H."/>
            <person name="Lysoe E."/>
            <person name="Uhlig S."/>
            <person name="Proctor R.H."/>
        </authorList>
    </citation>
    <scope>NUCLEOTIDE SEQUENCE</scope>
    <source>
        <strain evidence="3">NRRL 22465</strain>
    </source>
</reference>
<keyword evidence="2" id="KW-1133">Transmembrane helix</keyword>
<evidence type="ECO:0000313" key="4">
    <source>
        <dbReference type="Proteomes" id="UP000635477"/>
    </source>
</evidence>
<dbReference type="EMBL" id="JABEYC010000459">
    <property type="protein sequence ID" value="KAF4977126.1"/>
    <property type="molecule type" value="Genomic_DNA"/>
</dbReference>
<feature type="transmembrane region" description="Helical" evidence="2">
    <location>
        <begin position="42"/>
        <end position="64"/>
    </location>
</feature>
<dbReference type="Proteomes" id="UP000635477">
    <property type="component" value="Unassembled WGS sequence"/>
</dbReference>
<keyword evidence="2" id="KW-0472">Membrane</keyword>
<evidence type="ECO:0000256" key="2">
    <source>
        <dbReference type="SAM" id="Phobius"/>
    </source>
</evidence>
<name>A0A8H4UI65_9HYPO</name>
<sequence length="209" mass="22462">MDALDSKTLDQSLQDTLSKNMTSPLDRTNTLALDPADLSSGIFAYAILGLILAAFAGIIVVDMVRKHRTGELKDTGENLLSLGVLILKLPFLLFSPKNMSALWIWFSDLFRKEENKRRGKGKEGISLDRQFDSVAVIERLGGKSESSATDSNTPKTESGPELPVIAASDFVATPVRGLGAGSRNGVFSGSERDLEKGESSTADVVTKAE</sequence>
<accession>A0A8H4UI65</accession>
<gene>
    <name evidence="3" type="ORF">FZEAL_6314</name>
</gene>